<dbReference type="InterPro" id="IPR000182">
    <property type="entry name" value="GNAT_dom"/>
</dbReference>
<dbReference type="InterPro" id="IPR016181">
    <property type="entry name" value="Acyl_CoA_acyltransferase"/>
</dbReference>
<evidence type="ECO:0000313" key="3">
    <source>
        <dbReference type="Proteomes" id="UP000194841"/>
    </source>
</evidence>
<dbReference type="OrthoDB" id="9801669at2"/>
<accession>A0A244CMF5</accession>
<dbReference type="AlphaFoldDB" id="A0A244CMF5"/>
<reference evidence="2 3" key="1">
    <citation type="submission" date="2017-02" db="EMBL/GenBank/DDBJ databases">
        <title>Pseudoalteromonas ulvae TC14 Genome.</title>
        <authorList>
            <person name="Molmeret M."/>
        </authorList>
    </citation>
    <scope>NUCLEOTIDE SEQUENCE [LARGE SCALE GENOMIC DNA]</scope>
    <source>
        <strain evidence="2">TC14</strain>
    </source>
</reference>
<name>A0A244CMF5_PSEDV</name>
<comment type="caution">
    <text evidence="2">The sequence shown here is derived from an EMBL/GenBank/DDBJ whole genome shotgun (WGS) entry which is preliminary data.</text>
</comment>
<dbReference type="PANTHER" id="PTHR43792:SF1">
    <property type="entry name" value="N-ACETYLTRANSFERASE DOMAIN-CONTAINING PROTEIN"/>
    <property type="match status" value="1"/>
</dbReference>
<gene>
    <name evidence="2" type="ORF">B1199_15435</name>
</gene>
<dbReference type="EMBL" id="MWPV01000005">
    <property type="protein sequence ID" value="OUL56765.1"/>
    <property type="molecule type" value="Genomic_DNA"/>
</dbReference>
<protein>
    <recommendedName>
        <fullName evidence="1">N-acetyltransferase domain-containing protein</fullName>
    </recommendedName>
</protein>
<dbReference type="CDD" id="cd04301">
    <property type="entry name" value="NAT_SF"/>
    <property type="match status" value="1"/>
</dbReference>
<dbReference type="SUPFAM" id="SSF55729">
    <property type="entry name" value="Acyl-CoA N-acyltransferases (Nat)"/>
    <property type="match status" value="1"/>
</dbReference>
<dbReference type="PROSITE" id="PS51186">
    <property type="entry name" value="GNAT"/>
    <property type="match status" value="1"/>
</dbReference>
<dbReference type="Gene3D" id="3.40.630.30">
    <property type="match status" value="1"/>
</dbReference>
<keyword evidence="3" id="KW-1185">Reference proteome</keyword>
<evidence type="ECO:0000313" key="2">
    <source>
        <dbReference type="EMBL" id="OUL56765.1"/>
    </source>
</evidence>
<organism evidence="2 3">
    <name type="scientific">Pseudoalteromonas ulvae</name>
    <dbReference type="NCBI Taxonomy" id="107327"/>
    <lineage>
        <taxon>Bacteria</taxon>
        <taxon>Pseudomonadati</taxon>
        <taxon>Pseudomonadota</taxon>
        <taxon>Gammaproteobacteria</taxon>
        <taxon>Alteromonadales</taxon>
        <taxon>Pseudoalteromonadaceae</taxon>
        <taxon>Pseudoalteromonas</taxon>
    </lineage>
</organism>
<dbReference type="RefSeq" id="WP_086745019.1">
    <property type="nucleotide sequence ID" value="NZ_MWPV01000005.1"/>
</dbReference>
<feature type="domain" description="N-acetyltransferase" evidence="1">
    <location>
        <begin position="32"/>
        <end position="164"/>
    </location>
</feature>
<dbReference type="Pfam" id="PF13302">
    <property type="entry name" value="Acetyltransf_3"/>
    <property type="match status" value="1"/>
</dbReference>
<dbReference type="PANTHER" id="PTHR43792">
    <property type="entry name" value="GNAT FAMILY, PUTATIVE (AFU_ORTHOLOGUE AFUA_3G00765)-RELATED-RELATED"/>
    <property type="match status" value="1"/>
</dbReference>
<dbReference type="GO" id="GO:0016747">
    <property type="term" value="F:acyltransferase activity, transferring groups other than amino-acyl groups"/>
    <property type="evidence" value="ECO:0007669"/>
    <property type="project" value="InterPro"/>
</dbReference>
<dbReference type="Proteomes" id="UP000194841">
    <property type="component" value="Unassembled WGS sequence"/>
</dbReference>
<sequence length="164" mass="19315">MIKQPDFVTKRLKLLPISHRHAASLWPILSHPMVRQYNDIPEFVDKTEFRDYLQTDIELWYQGHGGRWVIDFQGLIIGSCGLYPLNDECSHLQLSFELSPDYWRQGLMYEACSRLLEVSFSELNIPNRPIFARCKAQNVQSITLLEKLGFKYATQTEQYHEYTK</sequence>
<proteinExistence type="predicted"/>
<evidence type="ECO:0000259" key="1">
    <source>
        <dbReference type="PROSITE" id="PS51186"/>
    </source>
</evidence>
<dbReference type="InterPro" id="IPR051531">
    <property type="entry name" value="N-acetyltransferase"/>
</dbReference>